<dbReference type="AlphaFoldDB" id="A0A116L0I4"/>
<evidence type="ECO:0000313" key="3">
    <source>
        <dbReference type="Proteomes" id="UP000073485"/>
    </source>
</evidence>
<protein>
    <submittedName>
        <fullName evidence="2">Uncharacterized protein</fullName>
    </submittedName>
</protein>
<dbReference type="EMBL" id="FIGO01000004">
    <property type="protein sequence ID" value="CYU65729.1"/>
    <property type="molecule type" value="Genomic_DNA"/>
</dbReference>
<sequence length="83" mass="9161">MLGIFTAHGGKSLNQEQLNQALALTSQELANQLAEEKNTKNLLAVQLTDAQQTIASLQTEIKELTQQLDEVTKPEEIIEQEGE</sequence>
<feature type="coiled-coil region" evidence="1">
    <location>
        <begin position="15"/>
        <end position="74"/>
    </location>
</feature>
<proteinExistence type="predicted"/>
<name>A0A116L0I4_STRSU</name>
<reference evidence="2 3" key="1">
    <citation type="submission" date="2016-02" db="EMBL/GenBank/DDBJ databases">
        <authorList>
            <consortium name="Pathogen Informatics"/>
        </authorList>
    </citation>
    <scope>NUCLEOTIDE SEQUENCE [LARGE SCALE GENOMIC DNA]</scope>
    <source>
        <strain evidence="2 3">LSS48</strain>
    </source>
</reference>
<keyword evidence="1" id="KW-0175">Coiled coil</keyword>
<dbReference type="Proteomes" id="UP000073485">
    <property type="component" value="Unassembled WGS sequence"/>
</dbReference>
<evidence type="ECO:0000256" key="1">
    <source>
        <dbReference type="SAM" id="Coils"/>
    </source>
</evidence>
<evidence type="ECO:0000313" key="2">
    <source>
        <dbReference type="EMBL" id="CYU65729.1"/>
    </source>
</evidence>
<organism evidence="2 3">
    <name type="scientific">Streptococcus suis</name>
    <dbReference type="NCBI Taxonomy" id="1307"/>
    <lineage>
        <taxon>Bacteria</taxon>
        <taxon>Bacillati</taxon>
        <taxon>Bacillota</taxon>
        <taxon>Bacilli</taxon>
        <taxon>Lactobacillales</taxon>
        <taxon>Streptococcaceae</taxon>
        <taxon>Streptococcus</taxon>
    </lineage>
</organism>
<accession>A0A116L0I4</accession>
<gene>
    <name evidence="2" type="ORF">ERS132410_00756</name>
</gene>